<dbReference type="PATRIC" id="fig|1434111.4.peg.2902"/>
<keyword evidence="3" id="KW-1185">Reference proteome</keyword>
<name>A0A0E3WS03_9EURY</name>
<evidence type="ECO:0000259" key="1">
    <source>
        <dbReference type="PROSITE" id="PS50965"/>
    </source>
</evidence>
<dbReference type="GeneID" id="24806992"/>
<dbReference type="HOGENOM" id="CLU_1197646_0_0_2"/>
<dbReference type="STRING" id="1434111.MSLAZ_2184"/>
<dbReference type="PROSITE" id="PS50965">
    <property type="entry name" value="NERD"/>
    <property type="match status" value="1"/>
</dbReference>
<reference evidence="2 3" key="1">
    <citation type="submission" date="2014-07" db="EMBL/GenBank/DDBJ databases">
        <title>Methanogenic archaea and the global carbon cycle.</title>
        <authorList>
            <person name="Henriksen J.R."/>
            <person name="Luke J."/>
            <person name="Reinhart S."/>
            <person name="Benedict M.N."/>
            <person name="Youngblut N.D."/>
            <person name="Metcalf M.E."/>
            <person name="Whitaker R.J."/>
            <person name="Metcalf W.W."/>
        </authorList>
    </citation>
    <scope>NUCLEOTIDE SEQUENCE [LARGE SCALE GENOMIC DNA]</scope>
    <source>
        <strain evidence="2 3">Z-7289</strain>
    </source>
</reference>
<gene>
    <name evidence="2" type="ORF">MSLAZ_2184</name>
</gene>
<organism evidence="2 3">
    <name type="scientific">Methanosarcina lacustris Z-7289</name>
    <dbReference type="NCBI Taxonomy" id="1434111"/>
    <lineage>
        <taxon>Archaea</taxon>
        <taxon>Methanobacteriati</taxon>
        <taxon>Methanobacteriota</taxon>
        <taxon>Stenosarchaea group</taxon>
        <taxon>Methanomicrobia</taxon>
        <taxon>Methanosarcinales</taxon>
        <taxon>Methanosarcinaceae</taxon>
        <taxon>Methanosarcina</taxon>
    </lineage>
</organism>
<evidence type="ECO:0000313" key="3">
    <source>
        <dbReference type="Proteomes" id="UP000033072"/>
    </source>
</evidence>
<evidence type="ECO:0000313" key="2">
    <source>
        <dbReference type="EMBL" id="AKB75445.1"/>
    </source>
</evidence>
<accession>A0A0E3WS03</accession>
<dbReference type="InterPro" id="IPR011528">
    <property type="entry name" value="NERD"/>
</dbReference>
<dbReference type="AlphaFoldDB" id="A0A0E3WS03"/>
<feature type="domain" description="NERD" evidence="1">
    <location>
        <begin position="58"/>
        <end position="188"/>
    </location>
</feature>
<sequence>MKKKIYRLLKKEYSNLQSSNNRYTYLKSNKNDEIKNRVQPLCENLDNLEKIKNSKEYKGVVGEQEVIKNLKDLPDSYFCFNNVFLELERYISFNNSKLKSAQIDHLVVGPTGVYVIETKNWSPEYVQKVFSENSYTPYDQIQRSSYLTYKYLNSLKYGNTFQKTYFNYSKNEIKVKSIIAINGADIPYVKGRHAYVVRTNELSSYIQKGSQIFSFEEVHEIAEKFIHRVSN</sequence>
<dbReference type="EMBL" id="CP009515">
    <property type="protein sequence ID" value="AKB75445.1"/>
    <property type="molecule type" value="Genomic_DNA"/>
</dbReference>
<dbReference type="Proteomes" id="UP000033072">
    <property type="component" value="Chromosome"/>
</dbReference>
<dbReference type="OrthoDB" id="101755at2157"/>
<dbReference type="RefSeq" id="WP_198143803.1">
    <property type="nucleotide sequence ID" value="NZ_CP009515.1"/>
</dbReference>
<proteinExistence type="predicted"/>
<protein>
    <recommendedName>
        <fullName evidence="1">NERD domain-containing protein</fullName>
    </recommendedName>
</protein>
<dbReference type="Pfam" id="PF08378">
    <property type="entry name" value="NERD"/>
    <property type="match status" value="1"/>
</dbReference>
<dbReference type="KEGG" id="mls:MSLAZ_2184"/>